<organism evidence="1 2">
    <name type="scientific">Hornefia butyriciproducens</name>
    <dbReference type="NCBI Taxonomy" id="2652293"/>
    <lineage>
        <taxon>Bacteria</taxon>
        <taxon>Bacillati</taxon>
        <taxon>Bacillota</taxon>
        <taxon>Clostridia</taxon>
        <taxon>Peptostreptococcales</taxon>
        <taxon>Anaerovoracaceae</taxon>
        <taxon>Hornefia</taxon>
    </lineage>
</organism>
<dbReference type="Pfam" id="PF04309">
    <property type="entry name" value="G3P_antiterm"/>
    <property type="match status" value="1"/>
</dbReference>
<dbReference type="Proteomes" id="UP000474676">
    <property type="component" value="Unassembled WGS sequence"/>
</dbReference>
<comment type="caution">
    <text evidence="1">The sequence shown here is derived from an EMBL/GenBank/DDBJ whole genome shotgun (WGS) entry which is preliminary data.</text>
</comment>
<dbReference type="SUPFAM" id="SSF110391">
    <property type="entry name" value="GlpP-like"/>
    <property type="match status" value="1"/>
</dbReference>
<dbReference type="GO" id="GO:0006071">
    <property type="term" value="P:glycerol metabolic process"/>
    <property type="evidence" value="ECO:0007669"/>
    <property type="project" value="InterPro"/>
</dbReference>
<sequence>MRTQAELARRKKELLEFFYDSTERCPVIAAVKNDEWLEKSSSSVCEIVYVLYGNICTIRDIVHEIKKAGKMAVVHIDLISGLASKEISVDFIRKFTEADGIISTKPHLIKRANELGLFTIQRFFMLDTITFNNIKKHVRDTRPDVVEMMPAGLGKMIRYALEEVDGKPLVASGLVLDSDDVMGALSAGAIAVSTTNLEVWKSVE</sequence>
<gene>
    <name evidence="1" type="ORF">FYJ64_04050</name>
</gene>
<proteinExistence type="predicted"/>
<dbReference type="AlphaFoldDB" id="A0A6L5Y4V6"/>
<evidence type="ECO:0000313" key="1">
    <source>
        <dbReference type="EMBL" id="MST51495.1"/>
    </source>
</evidence>
<dbReference type="InterPro" id="IPR006699">
    <property type="entry name" value="GlpP"/>
</dbReference>
<evidence type="ECO:0000313" key="2">
    <source>
        <dbReference type="Proteomes" id="UP000474676"/>
    </source>
</evidence>
<name>A0A6L5Y4V6_9FIRM</name>
<dbReference type="GO" id="GO:0006355">
    <property type="term" value="P:regulation of DNA-templated transcription"/>
    <property type="evidence" value="ECO:0007669"/>
    <property type="project" value="InterPro"/>
</dbReference>
<dbReference type="Gene3D" id="3.20.20.70">
    <property type="entry name" value="Aldolase class I"/>
    <property type="match status" value="1"/>
</dbReference>
<dbReference type="EMBL" id="VUMZ01000003">
    <property type="protein sequence ID" value="MST51495.1"/>
    <property type="molecule type" value="Genomic_DNA"/>
</dbReference>
<keyword evidence="2" id="KW-1185">Reference proteome</keyword>
<protein>
    <submittedName>
        <fullName evidence="1">Glycerol-3-phosphate responsive antiterminator</fullName>
    </submittedName>
</protein>
<accession>A0A6L5Y4V6</accession>
<dbReference type="InterPro" id="IPR013785">
    <property type="entry name" value="Aldolase_TIM"/>
</dbReference>
<reference evidence="1 2" key="1">
    <citation type="submission" date="2019-08" db="EMBL/GenBank/DDBJ databases">
        <title>In-depth cultivation of the pig gut microbiome towards novel bacterial diversity and tailored functional studies.</title>
        <authorList>
            <person name="Wylensek D."/>
            <person name="Hitch T.C.A."/>
            <person name="Clavel T."/>
        </authorList>
    </citation>
    <scope>NUCLEOTIDE SEQUENCE [LARGE SCALE GENOMIC DNA]</scope>
    <source>
        <strain evidence="1 2">WCA-MUC-591-APC-3H</strain>
    </source>
</reference>
<dbReference type="PANTHER" id="PTHR35787:SF1">
    <property type="entry name" value="GLYCEROL UPTAKE OPERON ANTITERMINATOR REGULATORY PROTEIN"/>
    <property type="match status" value="1"/>
</dbReference>
<dbReference type="PIRSF" id="PIRSF016897">
    <property type="entry name" value="GlpP"/>
    <property type="match status" value="1"/>
</dbReference>
<dbReference type="PANTHER" id="PTHR35787">
    <property type="entry name" value="GLYCEROL UPTAKE OPERON ANTITERMINATOR REGULATORY PROTEIN"/>
    <property type="match status" value="1"/>
</dbReference>